<dbReference type="AlphaFoldDB" id="A0AAE3XM55"/>
<dbReference type="GO" id="GO:0005975">
    <property type="term" value="P:carbohydrate metabolic process"/>
    <property type="evidence" value="ECO:0007669"/>
    <property type="project" value="InterPro"/>
</dbReference>
<comment type="caution">
    <text evidence="2">The sequence shown here is derived from an EMBL/GenBank/DDBJ whole genome shotgun (WGS) entry which is preliminary data.</text>
</comment>
<keyword evidence="3" id="KW-1185">Reference proteome</keyword>
<dbReference type="Pfam" id="PF17389">
    <property type="entry name" value="Bac_rhamnosid6H"/>
    <property type="match status" value="1"/>
</dbReference>
<gene>
    <name evidence="2" type="ORF">HNQ88_001297</name>
</gene>
<dbReference type="PROSITE" id="PS51257">
    <property type="entry name" value="PROKAR_LIPOPROTEIN"/>
    <property type="match status" value="1"/>
</dbReference>
<accession>A0AAE3XM55</accession>
<evidence type="ECO:0000313" key="2">
    <source>
        <dbReference type="EMBL" id="MDR6238321.1"/>
    </source>
</evidence>
<dbReference type="Gene3D" id="1.50.10.10">
    <property type="match status" value="1"/>
</dbReference>
<protein>
    <recommendedName>
        <fullName evidence="1">Alpha-L-rhamnosidase six-hairpin glycosidase domain-containing protein</fullName>
    </recommendedName>
</protein>
<dbReference type="Proteomes" id="UP001185092">
    <property type="component" value="Unassembled WGS sequence"/>
</dbReference>
<evidence type="ECO:0000259" key="1">
    <source>
        <dbReference type="Pfam" id="PF17389"/>
    </source>
</evidence>
<evidence type="ECO:0000313" key="3">
    <source>
        <dbReference type="Proteomes" id="UP001185092"/>
    </source>
</evidence>
<dbReference type="InterPro" id="IPR035396">
    <property type="entry name" value="Bac_rhamnosid6H"/>
</dbReference>
<proteinExistence type="predicted"/>
<sequence>MKHIIAKTIIFCALLAGCQPSKTSTTIYESPQFKIYNDKVVQGEYEAIAISPKEIISNYQSPANENLSPLIEFKFSINGKDDEFAPGKNHLYLIGDTNPTYTFGDISPEEMGRSIDGKKLSPNTKATIKMDASNVIKSFEQHGYYITPTGDKIFKSDFDGFYIAGSQDPLSWDFDNLKGRQDMKLQPTGEYGIYEITLTLNPYNEGNFVSQKWVLKNDISKFPQYNSDQVLVDALYNLSLDETVLDTEDDDTFRTGKEWSGVWTRDVSYSILLAYAMIEPEIAKNSLLRKVKRDRIIQDTGSGGAWPVSTDRTTWALAAYEVYKSTGDQDWLEKAFQIIDNSIKDDEKTIVDHKTGLRKGESSFLDWRTQEYPIWMTNVDIYNSECLGTNAVHFQTYQILAEMAELLGINNEAYLAQAENIKKGMNEYLWVPSKGYYGMYLYGLEYQSLDPRPEILGEAFTVLFDIADSTQAQQTISNVPMTPYGATCFYPQIPDVFPYHNNGI</sequence>
<dbReference type="SUPFAM" id="SSF48208">
    <property type="entry name" value="Six-hairpin glycosidases"/>
    <property type="match status" value="1"/>
</dbReference>
<reference evidence="2" key="1">
    <citation type="submission" date="2023-07" db="EMBL/GenBank/DDBJ databases">
        <title>Genomic Encyclopedia of Type Strains, Phase IV (KMG-IV): sequencing the most valuable type-strain genomes for metagenomic binning, comparative biology and taxonomic classification.</title>
        <authorList>
            <person name="Goeker M."/>
        </authorList>
    </citation>
    <scope>NUCLEOTIDE SEQUENCE</scope>
    <source>
        <strain evidence="2">DSM 26174</strain>
    </source>
</reference>
<feature type="domain" description="Alpha-L-rhamnosidase six-hairpin glycosidase" evidence="1">
    <location>
        <begin position="313"/>
        <end position="437"/>
    </location>
</feature>
<name>A0AAE3XM55_9BACT</name>
<dbReference type="InterPro" id="IPR008928">
    <property type="entry name" value="6-hairpin_glycosidase_sf"/>
</dbReference>
<dbReference type="RefSeq" id="WP_309937801.1">
    <property type="nucleotide sequence ID" value="NZ_AP025305.1"/>
</dbReference>
<dbReference type="EMBL" id="JAVDQD010000001">
    <property type="protein sequence ID" value="MDR6238321.1"/>
    <property type="molecule type" value="Genomic_DNA"/>
</dbReference>
<organism evidence="2 3">
    <name type="scientific">Aureibacter tunicatorum</name>
    <dbReference type="NCBI Taxonomy" id="866807"/>
    <lineage>
        <taxon>Bacteria</taxon>
        <taxon>Pseudomonadati</taxon>
        <taxon>Bacteroidota</taxon>
        <taxon>Cytophagia</taxon>
        <taxon>Cytophagales</taxon>
        <taxon>Persicobacteraceae</taxon>
        <taxon>Aureibacter</taxon>
    </lineage>
</organism>
<dbReference type="InterPro" id="IPR012341">
    <property type="entry name" value="6hp_glycosidase-like_sf"/>
</dbReference>